<protein>
    <submittedName>
        <fullName evidence="2">Uncharacterized protein</fullName>
    </submittedName>
</protein>
<organism evidence="2 3">
    <name type="scientific">Candidatus Thiothrix singaporensis</name>
    <dbReference type="NCBI Taxonomy" id="2799669"/>
    <lineage>
        <taxon>Bacteria</taxon>
        <taxon>Pseudomonadati</taxon>
        <taxon>Pseudomonadota</taxon>
        <taxon>Gammaproteobacteria</taxon>
        <taxon>Thiotrichales</taxon>
        <taxon>Thiotrichaceae</taxon>
        <taxon>Thiothrix</taxon>
    </lineage>
</organism>
<gene>
    <name evidence="2" type="ORF">HZT40_15545</name>
</gene>
<keyword evidence="1" id="KW-0732">Signal</keyword>
<dbReference type="AlphaFoldDB" id="A0A7L6AUG9"/>
<evidence type="ECO:0000256" key="1">
    <source>
        <dbReference type="SAM" id="SignalP"/>
    </source>
</evidence>
<evidence type="ECO:0000313" key="2">
    <source>
        <dbReference type="EMBL" id="QLQ32765.1"/>
    </source>
</evidence>
<proteinExistence type="predicted"/>
<accession>A0A7L6AUG9</accession>
<dbReference type="EMBL" id="CP059265">
    <property type="protein sequence ID" value="QLQ32765.1"/>
    <property type="molecule type" value="Genomic_DNA"/>
</dbReference>
<feature type="signal peptide" evidence="1">
    <location>
        <begin position="1"/>
        <end position="25"/>
    </location>
</feature>
<dbReference type="KEGG" id="this:HZT40_15545"/>
<sequence length="98" mass="10760">MVNKNYLLLVAVLLAGLLAAQPTLAMSKMGKQKQIQSGNSPTIDNAGGYFALEASTLRRLLPELLETTLYTHLLQSDLFITLSGMTEYVLNKHNTKAH</sequence>
<name>A0A7L6AUG9_9GAMM</name>
<keyword evidence="3" id="KW-1185">Reference proteome</keyword>
<dbReference type="Proteomes" id="UP000510621">
    <property type="component" value="Chromosome"/>
</dbReference>
<reference evidence="2" key="1">
    <citation type="submission" date="2020-06" db="EMBL/GenBank/DDBJ databases">
        <title>Analysis procedures for assessing recovery of high quality, complete, closed genomes from Nanopore long read metagenome sequencing.</title>
        <authorList>
            <person name="Bessarab I."/>
            <person name="Arumugam K."/>
            <person name="Haryono M."/>
            <person name="Liu X."/>
            <person name="Roy S."/>
            <person name="Zuniga-Montanez R.E."/>
            <person name="Qiu G."/>
            <person name="Drautz-Moses D.I."/>
            <person name="Law Y.Y."/>
            <person name="Wuertz S."/>
            <person name="Lauro F.M."/>
            <person name="Huson D.H."/>
            <person name="Williams R.B."/>
        </authorList>
    </citation>
    <scope>NUCLEOTIDE SEQUENCE [LARGE SCALE GENOMIC DNA]</scope>
    <source>
        <strain evidence="2">SSD2</strain>
    </source>
</reference>
<feature type="chain" id="PRO_5029838612" evidence="1">
    <location>
        <begin position="26"/>
        <end position="98"/>
    </location>
</feature>
<evidence type="ECO:0000313" key="3">
    <source>
        <dbReference type="Proteomes" id="UP000510621"/>
    </source>
</evidence>